<dbReference type="SUPFAM" id="SSF48498">
    <property type="entry name" value="Tetracyclin repressor-like, C-terminal domain"/>
    <property type="match status" value="1"/>
</dbReference>
<protein>
    <submittedName>
        <fullName evidence="1">Uncharacterized protein</fullName>
    </submittedName>
</protein>
<gene>
    <name evidence="1" type="ORF">GZ77_01810</name>
</gene>
<comment type="caution">
    <text evidence="1">The sequence shown here is derived from an EMBL/GenBank/DDBJ whole genome shotgun (WGS) entry which is preliminary data.</text>
</comment>
<evidence type="ECO:0000313" key="1">
    <source>
        <dbReference type="EMBL" id="KEQ15408.1"/>
    </source>
</evidence>
<dbReference type="RefSeq" id="WP_034872672.1">
    <property type="nucleotide sequence ID" value="NZ_JOKG01000001.1"/>
</dbReference>
<dbReference type="AlphaFoldDB" id="A0A081NAD5"/>
<organism evidence="1 2">
    <name type="scientific">Endozoicomonas montiporae</name>
    <dbReference type="NCBI Taxonomy" id="1027273"/>
    <lineage>
        <taxon>Bacteria</taxon>
        <taxon>Pseudomonadati</taxon>
        <taxon>Pseudomonadota</taxon>
        <taxon>Gammaproteobacteria</taxon>
        <taxon>Oceanospirillales</taxon>
        <taxon>Endozoicomonadaceae</taxon>
        <taxon>Endozoicomonas</taxon>
    </lineage>
</organism>
<keyword evidence="2" id="KW-1185">Reference proteome</keyword>
<sequence>MVLPFYAVFQLQSPDAQAFQKEERFVRARELLKKRFEQLVDSGAVSSATNAELVSRMLLGLALHTALTEQTLQGLSAGPVTGRQLAETLGIHG</sequence>
<proteinExistence type="predicted"/>
<accession>A0A081NAD5</accession>
<reference evidence="1 2" key="1">
    <citation type="submission" date="2014-06" db="EMBL/GenBank/DDBJ databases">
        <title>Whole Genome Sequences of Three Symbiotic Endozoicomonas Bacteria.</title>
        <authorList>
            <person name="Neave M.J."/>
            <person name="Apprill A."/>
            <person name="Voolstra C.R."/>
        </authorList>
    </citation>
    <scope>NUCLEOTIDE SEQUENCE [LARGE SCALE GENOMIC DNA]</scope>
    <source>
        <strain evidence="1 2">LMG 24815</strain>
    </source>
</reference>
<dbReference type="Proteomes" id="UP000028006">
    <property type="component" value="Unassembled WGS sequence"/>
</dbReference>
<dbReference type="EMBL" id="JOKG01000001">
    <property type="protein sequence ID" value="KEQ15408.1"/>
    <property type="molecule type" value="Genomic_DNA"/>
</dbReference>
<evidence type="ECO:0000313" key="2">
    <source>
        <dbReference type="Proteomes" id="UP000028006"/>
    </source>
</evidence>
<dbReference type="InterPro" id="IPR036271">
    <property type="entry name" value="Tet_transcr_reg_TetR-rel_C_sf"/>
</dbReference>
<name>A0A081NAD5_9GAMM</name>